<proteinExistence type="predicted"/>
<protein>
    <submittedName>
        <fullName evidence="2">Uncharacterized protein</fullName>
    </submittedName>
</protein>
<dbReference type="EMBL" id="JAMYWD010000005">
    <property type="protein sequence ID" value="KAJ4969707.1"/>
    <property type="molecule type" value="Genomic_DNA"/>
</dbReference>
<feature type="compositionally biased region" description="Basic and acidic residues" evidence="1">
    <location>
        <begin position="34"/>
        <end position="49"/>
    </location>
</feature>
<dbReference type="AlphaFoldDB" id="A0A9Q0KFR8"/>
<gene>
    <name evidence="2" type="ORF">NE237_002806</name>
</gene>
<comment type="caution">
    <text evidence="2">The sequence shown here is derived from an EMBL/GenBank/DDBJ whole genome shotgun (WGS) entry which is preliminary data.</text>
</comment>
<organism evidence="2 3">
    <name type="scientific">Protea cynaroides</name>
    <dbReference type="NCBI Taxonomy" id="273540"/>
    <lineage>
        <taxon>Eukaryota</taxon>
        <taxon>Viridiplantae</taxon>
        <taxon>Streptophyta</taxon>
        <taxon>Embryophyta</taxon>
        <taxon>Tracheophyta</taxon>
        <taxon>Spermatophyta</taxon>
        <taxon>Magnoliopsida</taxon>
        <taxon>Proteales</taxon>
        <taxon>Proteaceae</taxon>
        <taxon>Protea</taxon>
    </lineage>
</organism>
<evidence type="ECO:0000256" key="1">
    <source>
        <dbReference type="SAM" id="MobiDB-lite"/>
    </source>
</evidence>
<accession>A0A9Q0KFR8</accession>
<feature type="region of interest" description="Disordered" evidence="1">
    <location>
        <begin position="1"/>
        <end position="20"/>
    </location>
</feature>
<sequence length="103" mass="11410">MTNVKSGFKRAGLRGSSTGKKNFYRDAALDLGEELDHPQDSHVQRDNKRNSGGGETCRRHASKKAEMARHSIVLLPYQVHLCSISAVEGMGSWELPFSAIIRL</sequence>
<keyword evidence="3" id="KW-1185">Reference proteome</keyword>
<evidence type="ECO:0000313" key="3">
    <source>
        <dbReference type="Proteomes" id="UP001141806"/>
    </source>
</evidence>
<dbReference type="Proteomes" id="UP001141806">
    <property type="component" value="Unassembled WGS sequence"/>
</dbReference>
<evidence type="ECO:0000313" key="2">
    <source>
        <dbReference type="EMBL" id="KAJ4969707.1"/>
    </source>
</evidence>
<name>A0A9Q0KFR8_9MAGN</name>
<feature type="region of interest" description="Disordered" evidence="1">
    <location>
        <begin position="34"/>
        <end position="63"/>
    </location>
</feature>
<reference evidence="2" key="1">
    <citation type="journal article" date="2023" name="Plant J.">
        <title>The genome of the king protea, Protea cynaroides.</title>
        <authorList>
            <person name="Chang J."/>
            <person name="Duong T.A."/>
            <person name="Schoeman C."/>
            <person name="Ma X."/>
            <person name="Roodt D."/>
            <person name="Barker N."/>
            <person name="Li Z."/>
            <person name="Van de Peer Y."/>
            <person name="Mizrachi E."/>
        </authorList>
    </citation>
    <scope>NUCLEOTIDE SEQUENCE</scope>
    <source>
        <tissue evidence="2">Young leaves</tissue>
    </source>
</reference>